<evidence type="ECO:0000256" key="4">
    <source>
        <dbReference type="SAM" id="MobiDB-lite"/>
    </source>
</evidence>
<dbReference type="Gene3D" id="3.40.800.10">
    <property type="entry name" value="Ureohydrolase domain"/>
    <property type="match status" value="1"/>
</dbReference>
<dbReference type="PIRSF" id="PIRSF036979">
    <property type="entry name" value="Arginase"/>
    <property type="match status" value="1"/>
</dbReference>
<dbReference type="GO" id="GO:0008783">
    <property type="term" value="F:agmatinase activity"/>
    <property type="evidence" value="ECO:0007669"/>
    <property type="project" value="TreeGrafter"/>
</dbReference>
<sequence length="314" mass="32893">MTDDALPDDPLWPRAGGWPAADSLEPGTRVDVGIVGVPTWQTSLSPTKAYETPAAIRAALRRYSPSLAPDRSAESRAAAGQELIRDLAHADFGDVREPDGDVGQAEAIAAVADAADVSRVLIALGGDNALTFPTALGVWGEGLGSAGLITVDAHHDLRDGESNGSPVRQLIEAGLAGSRVVQIGIQDFANSREYAQRAADFGITVVHRDELHGRPLRDVMEEALEVAGSAGGPIHVDIDMDVCDRAVVPACPASVPGGIAAWELRSLVRLAAMDDRVRSFDIAEIDATADAPDARTVRLAALCVLEVCAGYALR</sequence>
<dbReference type="RefSeq" id="WP_136424030.1">
    <property type="nucleotide sequence ID" value="NZ_SSSN01000005.1"/>
</dbReference>
<dbReference type="InterPro" id="IPR023696">
    <property type="entry name" value="Ureohydrolase_dom_sf"/>
</dbReference>
<reference evidence="5 6" key="1">
    <citation type="submission" date="2019-04" db="EMBL/GenBank/DDBJ databases">
        <authorList>
            <person name="Jiang L."/>
        </authorList>
    </citation>
    <scope>NUCLEOTIDE SEQUENCE [LARGE SCALE GENOMIC DNA]</scope>
    <source>
        <strain evidence="5 6">YIM 131861</strain>
    </source>
</reference>
<dbReference type="GO" id="GO:0033389">
    <property type="term" value="P:putrescine biosynthetic process from arginine, via agmatine"/>
    <property type="evidence" value="ECO:0007669"/>
    <property type="project" value="TreeGrafter"/>
</dbReference>
<gene>
    <name evidence="5" type="ORF">E6C70_08020</name>
</gene>
<protein>
    <submittedName>
        <fullName evidence="5">Formimidoylglutamase</fullName>
    </submittedName>
</protein>
<dbReference type="EMBL" id="SSSN01000005">
    <property type="protein sequence ID" value="THG34232.1"/>
    <property type="molecule type" value="Genomic_DNA"/>
</dbReference>
<dbReference type="InterPro" id="IPR006035">
    <property type="entry name" value="Ureohydrolase"/>
</dbReference>
<dbReference type="Proteomes" id="UP000307380">
    <property type="component" value="Unassembled WGS sequence"/>
</dbReference>
<dbReference type="GO" id="GO:0046872">
    <property type="term" value="F:metal ion binding"/>
    <property type="evidence" value="ECO:0007669"/>
    <property type="project" value="UniProtKB-KW"/>
</dbReference>
<dbReference type="SUPFAM" id="SSF52768">
    <property type="entry name" value="Arginase/deacetylase"/>
    <property type="match status" value="1"/>
</dbReference>
<evidence type="ECO:0000256" key="3">
    <source>
        <dbReference type="PROSITE-ProRule" id="PRU00742"/>
    </source>
</evidence>
<evidence type="ECO:0000256" key="2">
    <source>
        <dbReference type="ARBA" id="ARBA00022801"/>
    </source>
</evidence>
<dbReference type="PANTHER" id="PTHR11358">
    <property type="entry name" value="ARGINASE/AGMATINASE"/>
    <property type="match status" value="1"/>
</dbReference>
<organism evidence="5 6">
    <name type="scientific">Orlajensenia flava</name>
    <dbReference type="NCBI Taxonomy" id="2565934"/>
    <lineage>
        <taxon>Bacteria</taxon>
        <taxon>Bacillati</taxon>
        <taxon>Actinomycetota</taxon>
        <taxon>Actinomycetes</taxon>
        <taxon>Micrococcales</taxon>
        <taxon>Microbacteriaceae</taxon>
        <taxon>Orlajensenia</taxon>
    </lineage>
</organism>
<evidence type="ECO:0000313" key="5">
    <source>
        <dbReference type="EMBL" id="THG34232.1"/>
    </source>
</evidence>
<evidence type="ECO:0000256" key="1">
    <source>
        <dbReference type="ARBA" id="ARBA00022723"/>
    </source>
</evidence>
<name>A0A4S4FW01_9MICO</name>
<comment type="similarity">
    <text evidence="3">Belongs to the arginase family.</text>
</comment>
<dbReference type="OrthoDB" id="9788689at2"/>
<dbReference type="Pfam" id="PF00491">
    <property type="entry name" value="Arginase"/>
    <property type="match status" value="1"/>
</dbReference>
<evidence type="ECO:0000313" key="6">
    <source>
        <dbReference type="Proteomes" id="UP000307380"/>
    </source>
</evidence>
<keyword evidence="1" id="KW-0479">Metal-binding</keyword>
<keyword evidence="6" id="KW-1185">Reference proteome</keyword>
<dbReference type="AlphaFoldDB" id="A0A4S4FW01"/>
<comment type="caution">
    <text evidence="5">The sequence shown here is derived from an EMBL/GenBank/DDBJ whole genome shotgun (WGS) entry which is preliminary data.</text>
</comment>
<keyword evidence="2" id="KW-0378">Hydrolase</keyword>
<dbReference type="PROSITE" id="PS51409">
    <property type="entry name" value="ARGINASE_2"/>
    <property type="match status" value="1"/>
</dbReference>
<feature type="region of interest" description="Disordered" evidence="4">
    <location>
        <begin position="1"/>
        <end position="24"/>
    </location>
</feature>
<proteinExistence type="inferred from homology"/>
<accession>A0A4S4FW01</accession>
<dbReference type="PANTHER" id="PTHR11358:SF26">
    <property type="entry name" value="GUANIDINO ACID HYDROLASE, MITOCHONDRIAL"/>
    <property type="match status" value="1"/>
</dbReference>